<name>A0A1F5SEI8_9BACT</name>
<gene>
    <name evidence="1" type="ORF">A2227_07195</name>
</gene>
<protein>
    <submittedName>
        <fullName evidence="1">Uncharacterized protein</fullName>
    </submittedName>
</protein>
<proteinExistence type="predicted"/>
<dbReference type="AlphaFoldDB" id="A0A1F5SEI8"/>
<accession>A0A1F5SEI8</accession>
<organism evidence="1 2">
    <name type="scientific">Candidatus Falkowbacteria bacterium RIFOXYA2_FULL_47_19</name>
    <dbReference type="NCBI Taxonomy" id="1797994"/>
    <lineage>
        <taxon>Bacteria</taxon>
        <taxon>Candidatus Falkowiibacteriota</taxon>
    </lineage>
</organism>
<dbReference type="Proteomes" id="UP000178367">
    <property type="component" value="Unassembled WGS sequence"/>
</dbReference>
<evidence type="ECO:0000313" key="1">
    <source>
        <dbReference type="EMBL" id="OGF25107.1"/>
    </source>
</evidence>
<comment type="caution">
    <text evidence="1">The sequence shown here is derived from an EMBL/GenBank/DDBJ whole genome shotgun (WGS) entry which is preliminary data.</text>
</comment>
<reference evidence="1 2" key="1">
    <citation type="journal article" date="2016" name="Nat. Commun.">
        <title>Thousands of microbial genomes shed light on interconnected biogeochemical processes in an aquifer system.</title>
        <authorList>
            <person name="Anantharaman K."/>
            <person name="Brown C.T."/>
            <person name="Hug L.A."/>
            <person name="Sharon I."/>
            <person name="Castelle C.J."/>
            <person name="Probst A.J."/>
            <person name="Thomas B.C."/>
            <person name="Singh A."/>
            <person name="Wilkins M.J."/>
            <person name="Karaoz U."/>
            <person name="Brodie E.L."/>
            <person name="Williams K.H."/>
            <person name="Hubbard S.S."/>
            <person name="Banfield J.F."/>
        </authorList>
    </citation>
    <scope>NUCLEOTIDE SEQUENCE [LARGE SCALE GENOMIC DNA]</scope>
</reference>
<sequence>MPVQRLKEKILELTGLLCAETGIFQKLVIIYKYIRLLNTDPLAKNILQGIFDETTATMGELCKGVTDEKEFINVSGEALFTNEFWLYFSNLQKIHDRMKKLKQEPTCNRQEVRDLCNLFSKPYSGEMLELSVKIVNSNVFERLDQEGFVNGHELEGKTYFDQKRSILYIKGQKVLINIQDKITNAHKILKYIFIDNKKNLEDDFFYSEIAEDEFQDTEYKSNQKAWETYHIACRYINKKVMEQTNNKVTNFLIYNTGKTGKVKLNKIYL</sequence>
<dbReference type="EMBL" id="MFGB01000023">
    <property type="protein sequence ID" value="OGF25107.1"/>
    <property type="molecule type" value="Genomic_DNA"/>
</dbReference>
<evidence type="ECO:0000313" key="2">
    <source>
        <dbReference type="Proteomes" id="UP000178367"/>
    </source>
</evidence>